<keyword evidence="7 11" id="KW-1133">Transmembrane helix</keyword>
<dbReference type="InterPro" id="IPR058533">
    <property type="entry name" value="Cation_efflux_TM"/>
</dbReference>
<proteinExistence type="inferred from homology"/>
<accession>A0A132BZ71</accession>
<feature type="transmembrane region" description="Helical" evidence="11">
    <location>
        <begin position="113"/>
        <end position="139"/>
    </location>
</feature>
<feature type="transmembrane region" description="Helical" evidence="11">
    <location>
        <begin position="145"/>
        <end position="165"/>
    </location>
</feature>
<evidence type="ECO:0000256" key="5">
    <source>
        <dbReference type="ARBA" id="ARBA00022753"/>
    </source>
</evidence>
<comment type="similarity">
    <text evidence="3">Belongs to the TMEM163 family.</text>
</comment>
<evidence type="ECO:0000256" key="6">
    <source>
        <dbReference type="ARBA" id="ARBA00022833"/>
    </source>
</evidence>
<dbReference type="GO" id="GO:0008324">
    <property type="term" value="F:monoatomic cation transmembrane transporter activity"/>
    <property type="evidence" value="ECO:0007669"/>
    <property type="project" value="InterPro"/>
</dbReference>
<keyword evidence="6" id="KW-0862">Zinc</keyword>
<feature type="domain" description="Cation efflux protein transmembrane" evidence="12">
    <location>
        <begin position="49"/>
        <end position="236"/>
    </location>
</feature>
<dbReference type="InterPro" id="IPR026765">
    <property type="entry name" value="Tmem163"/>
</dbReference>
<gene>
    <name evidence="13" type="ORF">TRIHO_15060</name>
</gene>
<evidence type="ECO:0000256" key="3">
    <source>
        <dbReference type="ARBA" id="ARBA00008731"/>
    </source>
</evidence>
<keyword evidence="14" id="KW-1185">Reference proteome</keyword>
<dbReference type="Proteomes" id="UP000068382">
    <property type="component" value="Unassembled WGS sequence"/>
</dbReference>
<evidence type="ECO:0000256" key="8">
    <source>
        <dbReference type="ARBA" id="ARBA00023018"/>
    </source>
</evidence>
<keyword evidence="8" id="KW-0770">Synapse</keyword>
<dbReference type="AlphaFoldDB" id="A0A132BZ71"/>
<evidence type="ECO:0000256" key="9">
    <source>
        <dbReference type="ARBA" id="ARBA00023136"/>
    </source>
</evidence>
<evidence type="ECO:0000256" key="10">
    <source>
        <dbReference type="ARBA" id="ARBA00023329"/>
    </source>
</evidence>
<evidence type="ECO:0000313" key="13">
    <source>
        <dbReference type="EMBL" id="KUP93659.1"/>
    </source>
</evidence>
<organism evidence="13 14">
    <name type="scientific">Tritonibacter horizontis</name>
    <dbReference type="NCBI Taxonomy" id="1768241"/>
    <lineage>
        <taxon>Bacteria</taxon>
        <taxon>Pseudomonadati</taxon>
        <taxon>Pseudomonadota</taxon>
        <taxon>Alphaproteobacteria</taxon>
        <taxon>Rhodobacterales</taxon>
        <taxon>Paracoccaceae</taxon>
        <taxon>Tritonibacter</taxon>
    </lineage>
</organism>
<keyword evidence="9 11" id="KW-0472">Membrane</keyword>
<dbReference type="PANTHER" id="PTHR31937">
    <property type="entry name" value="TRANSMEMBRANE PROTEIN 163"/>
    <property type="match status" value="1"/>
</dbReference>
<protein>
    <submittedName>
        <fullName evidence="13">Cation efflux family protein</fullName>
    </submittedName>
</protein>
<reference evidence="13 14" key="1">
    <citation type="submission" date="2015-12" db="EMBL/GenBank/DDBJ databases">
        <title>Genome sequence of the marine Rhodobacteraceae strain O3.65, Candidatus Tritonibacter horizontis.</title>
        <authorList>
            <person name="Poehlein A."/>
            <person name="Giebel H.A."/>
            <person name="Voget S."/>
            <person name="Brinkhoff T."/>
        </authorList>
    </citation>
    <scope>NUCLEOTIDE SEQUENCE [LARGE SCALE GENOMIC DNA]</scope>
    <source>
        <strain evidence="13 14">O3.65</strain>
    </source>
</reference>
<sequence>MSASKWRDTDDKVTNSRRELIEYIRGYRIMSKQKNDRQTNLTRGIRVEIASLVYNLIEVVVSVTVGLLTGSAALVSWGFDSTVEATSAGTLIWRLKAEKDGGDKRTVLHRNKVALYVVACAFWIVVAAILYEAVSAFISQEAPGFNWWGIAILFVSLVVNPLLAWGKYRYGKRLDSPALKYDAKDTMICEYQTIVVLAGIGLTQWMGWWWADPVAALLIVPYVAWEAFEATKDARSVGPGEAEATADA</sequence>
<comment type="subcellular location">
    <subcellularLocation>
        <location evidence="2">Cytoplasmic vesicle</location>
        <location evidence="2">Secretory vesicle</location>
        <location evidence="2">Synaptic vesicle membrane</location>
        <topology evidence="2">Multi-pass membrane protein</topology>
    </subcellularLocation>
    <subcellularLocation>
        <location evidence="1">Early endosome membrane</location>
    </subcellularLocation>
</comment>
<keyword evidence="10" id="KW-0968">Cytoplasmic vesicle</keyword>
<evidence type="ECO:0000256" key="4">
    <source>
        <dbReference type="ARBA" id="ARBA00022692"/>
    </source>
</evidence>
<dbReference type="GO" id="GO:0031410">
    <property type="term" value="C:cytoplasmic vesicle"/>
    <property type="evidence" value="ECO:0007669"/>
    <property type="project" value="UniProtKB-KW"/>
</dbReference>
<name>A0A132BZ71_9RHOB</name>
<dbReference type="PANTHER" id="PTHR31937:SF2">
    <property type="entry name" value="TRANSMEMBRANE PROTEIN 163"/>
    <property type="match status" value="1"/>
</dbReference>
<dbReference type="Gene3D" id="1.20.1510.10">
    <property type="entry name" value="Cation efflux protein transmembrane domain"/>
    <property type="match status" value="1"/>
</dbReference>
<evidence type="ECO:0000256" key="7">
    <source>
        <dbReference type="ARBA" id="ARBA00022989"/>
    </source>
</evidence>
<evidence type="ECO:0000256" key="2">
    <source>
        <dbReference type="ARBA" id="ARBA00004644"/>
    </source>
</evidence>
<dbReference type="GO" id="GO:0016020">
    <property type="term" value="C:membrane"/>
    <property type="evidence" value="ECO:0007669"/>
    <property type="project" value="InterPro"/>
</dbReference>
<evidence type="ECO:0000256" key="11">
    <source>
        <dbReference type="SAM" id="Phobius"/>
    </source>
</evidence>
<evidence type="ECO:0000313" key="14">
    <source>
        <dbReference type="Proteomes" id="UP000068382"/>
    </source>
</evidence>
<keyword evidence="5" id="KW-0967">Endosome</keyword>
<dbReference type="PATRIC" id="fig|1768241.3.peg.1580"/>
<dbReference type="SUPFAM" id="SSF161111">
    <property type="entry name" value="Cation efflux protein transmembrane domain-like"/>
    <property type="match status" value="1"/>
</dbReference>
<evidence type="ECO:0000259" key="12">
    <source>
        <dbReference type="Pfam" id="PF01545"/>
    </source>
</evidence>
<dbReference type="InterPro" id="IPR027469">
    <property type="entry name" value="Cation_efflux_TMD_sf"/>
</dbReference>
<dbReference type="Pfam" id="PF01545">
    <property type="entry name" value="Cation_efflux"/>
    <property type="match status" value="1"/>
</dbReference>
<keyword evidence="4 11" id="KW-0812">Transmembrane</keyword>
<dbReference type="EMBL" id="LPUY01000048">
    <property type="protein sequence ID" value="KUP93659.1"/>
    <property type="molecule type" value="Genomic_DNA"/>
</dbReference>
<dbReference type="NCBIfam" id="TIGR01297">
    <property type="entry name" value="CDF"/>
    <property type="match status" value="1"/>
</dbReference>
<evidence type="ECO:0000256" key="1">
    <source>
        <dbReference type="ARBA" id="ARBA00004146"/>
    </source>
</evidence>
<dbReference type="InterPro" id="IPR002524">
    <property type="entry name" value="Cation_efflux"/>
</dbReference>
<comment type="caution">
    <text evidence="13">The sequence shown here is derived from an EMBL/GenBank/DDBJ whole genome shotgun (WGS) entry which is preliminary data.</text>
</comment>